<dbReference type="Gene3D" id="1.10.246.90">
    <property type="entry name" value="Nop domain"/>
    <property type="match status" value="1"/>
</dbReference>
<dbReference type="PROSITE" id="PS51358">
    <property type="entry name" value="NOP"/>
    <property type="match status" value="1"/>
</dbReference>
<dbReference type="EMBL" id="KF900512">
    <property type="protein sequence ID" value="AIE97594.1"/>
    <property type="molecule type" value="Genomic_DNA"/>
</dbReference>
<protein>
    <submittedName>
        <fullName evidence="3">Ribosomal biogenesis protein (NOP56)</fullName>
    </submittedName>
</protein>
<organism evidence="3">
    <name type="scientific">uncultured marine thaumarchaeote KM3_01_F07</name>
    <dbReference type="NCBI Taxonomy" id="1455953"/>
    <lineage>
        <taxon>Archaea</taxon>
        <taxon>Nitrososphaerota</taxon>
        <taxon>environmental samples</taxon>
    </lineage>
</organism>
<reference evidence="3" key="1">
    <citation type="journal article" date="2014" name="Genome Biol. Evol.">
        <title>Pangenome evidence for extensive interdomain horizontal transfer affecting lineage core and shell genes in uncultured planktonic thaumarchaeota and euryarchaeota.</title>
        <authorList>
            <person name="Deschamps P."/>
            <person name="Zivanovic Y."/>
            <person name="Moreira D."/>
            <person name="Rodriguez-Valera F."/>
            <person name="Lopez-Garcia P."/>
        </authorList>
    </citation>
    <scope>NUCLEOTIDE SEQUENCE</scope>
</reference>
<gene>
    <name evidence="3" type="primary">NOP56</name>
</gene>
<dbReference type="Gene3D" id="1.10.287.4070">
    <property type="match status" value="1"/>
</dbReference>
<dbReference type="PANTHER" id="PTHR10894:SF0">
    <property type="entry name" value="NUCLEOLAR PROTEIN 56"/>
    <property type="match status" value="1"/>
</dbReference>
<comment type="similarity">
    <text evidence="1">Belongs to the NOP5/NOP56 family.</text>
</comment>
<proteinExistence type="inferred from homology"/>
<dbReference type="InterPro" id="IPR012976">
    <property type="entry name" value="NOSIC"/>
</dbReference>
<dbReference type="AlphaFoldDB" id="A0A075G281"/>
<dbReference type="GO" id="GO:0031428">
    <property type="term" value="C:box C/D methylation guide snoRNP complex"/>
    <property type="evidence" value="ECO:0007669"/>
    <property type="project" value="InterPro"/>
</dbReference>
<evidence type="ECO:0000313" key="3">
    <source>
        <dbReference type="EMBL" id="AIE97594.1"/>
    </source>
</evidence>
<dbReference type="Pfam" id="PF01798">
    <property type="entry name" value="Nop"/>
    <property type="match status" value="1"/>
</dbReference>
<feature type="domain" description="Nop" evidence="2">
    <location>
        <begin position="251"/>
        <end position="365"/>
    </location>
</feature>
<evidence type="ECO:0000259" key="2">
    <source>
        <dbReference type="PROSITE" id="PS51358"/>
    </source>
</evidence>
<dbReference type="FunFam" id="1.10.246.90:FF:000007">
    <property type="entry name" value="Pre mRNA splicing protein"/>
    <property type="match status" value="1"/>
</dbReference>
<dbReference type="SUPFAM" id="SSF89124">
    <property type="entry name" value="Nop domain"/>
    <property type="match status" value="1"/>
</dbReference>
<dbReference type="InterPro" id="IPR045056">
    <property type="entry name" value="Nop56/Nop58"/>
</dbReference>
<sequence>MYSTILTELGIAVFDNEKCLKTFAFENPAEEYVSVKKNEAKLGEIGKFLGNGEVTLVNDRGLLEILKKKSIDAQLMDDEQMDNIQSTKTKLLINSGFADDENDAMEKLREFAILLSSSKVTEVSQSPDLHLIQAINTLDETDKIINSISSRLREWYGLHFPELDNLIDSINGYSQIVLSGKRENISIEDFEKAGFSKDKVEMLSLIKEKSRGGNITEKNFVIVQSLAKQILNLFELRKNIEVHVDEQMKEEAPNISAILGTAVGARVLAHAGSLKRLATMPASTIQILGAEKALFRSLKTGANPPKHGILFQHATVHAAPRWQRGKIARAVAAKAAIAARVDVFGGGLNDTLLEKLNVRVKEIGVKYKQPVIKEQKPKSIVKRKKSGRFTKRRRKNFGR</sequence>
<name>A0A075G281_9ARCH</name>
<accession>A0A075G281</accession>
<dbReference type="InterPro" id="IPR002687">
    <property type="entry name" value="Nop_dom"/>
</dbReference>
<dbReference type="InterPro" id="IPR036070">
    <property type="entry name" value="Nop_dom_sf"/>
</dbReference>
<dbReference type="PANTHER" id="PTHR10894">
    <property type="entry name" value="NUCLEOLAR PROTEIN 5 NUCLEOLAR PROTEIN NOP5 NOP58"/>
    <property type="match status" value="1"/>
</dbReference>
<evidence type="ECO:0000256" key="1">
    <source>
        <dbReference type="ARBA" id="ARBA00009211"/>
    </source>
</evidence>
<dbReference type="InterPro" id="IPR042239">
    <property type="entry name" value="Nop_C"/>
</dbReference>
<dbReference type="SMART" id="SM00931">
    <property type="entry name" value="NOSIC"/>
    <property type="match status" value="1"/>
</dbReference>
<dbReference type="GO" id="GO:0030515">
    <property type="term" value="F:snoRNA binding"/>
    <property type="evidence" value="ECO:0007669"/>
    <property type="project" value="InterPro"/>
</dbReference>